<reference evidence="8 9" key="1">
    <citation type="journal article" date="2014" name="Int. J. Syst. Evol. Microbiol.">
        <title>Fulvimonas yonginensis sp. nov., isolated from greenhouse soil, and emended description of the genus Fulvimonas.</title>
        <authorList>
            <person name="Ahn J.H."/>
            <person name="Kim S.J."/>
            <person name="Weon H.Y."/>
            <person name="Hong S.B."/>
            <person name="Seok S.J."/>
            <person name="Kwon S.W."/>
        </authorList>
    </citation>
    <scope>NUCLEOTIDE SEQUENCE [LARGE SCALE GENOMIC DNA]</scope>
    <source>
        <strain evidence="8 9">KACC 16952</strain>
    </source>
</reference>
<evidence type="ECO:0000256" key="2">
    <source>
        <dbReference type="ARBA" id="ARBA00022729"/>
    </source>
</evidence>
<dbReference type="RefSeq" id="WP_336805858.1">
    <property type="nucleotide sequence ID" value="NZ_JBBBNY010000001.1"/>
</dbReference>
<dbReference type="PROSITE" id="PS51257">
    <property type="entry name" value="PROKAR_LIPOPROTEIN"/>
    <property type="match status" value="1"/>
</dbReference>
<evidence type="ECO:0000256" key="5">
    <source>
        <dbReference type="ARBA" id="ARBA00023237"/>
    </source>
</evidence>
<gene>
    <name evidence="8" type="ORF">WAT24_00550</name>
</gene>
<dbReference type="EMBL" id="JBBBNY010000001">
    <property type="protein sequence ID" value="MEI7035239.1"/>
    <property type="molecule type" value="Genomic_DNA"/>
</dbReference>
<evidence type="ECO:0000313" key="8">
    <source>
        <dbReference type="EMBL" id="MEI7035239.1"/>
    </source>
</evidence>
<dbReference type="NCBIfam" id="NF047847">
    <property type="entry name" value="SS_mature_LptM"/>
    <property type="match status" value="1"/>
</dbReference>
<accession>A0ABU8J7Q7</accession>
<keyword evidence="6 8" id="KW-0449">Lipoprotein</keyword>
<keyword evidence="3" id="KW-0472">Membrane</keyword>
<feature type="compositionally biased region" description="Low complexity" evidence="7">
    <location>
        <begin position="35"/>
        <end position="54"/>
    </location>
</feature>
<evidence type="ECO:0000256" key="3">
    <source>
        <dbReference type="ARBA" id="ARBA00023136"/>
    </source>
</evidence>
<dbReference type="Proteomes" id="UP001381174">
    <property type="component" value="Unassembled WGS sequence"/>
</dbReference>
<protein>
    <submittedName>
        <fullName evidence="8">Lipoprotein</fullName>
    </submittedName>
</protein>
<keyword evidence="4" id="KW-0564">Palmitate</keyword>
<sequence length="54" mass="5265">MRRSLLCIALLLAMGLLAGCGNKGPLVMPPAQPGSTVAPAASAPAPATSVPLPD</sequence>
<keyword evidence="9" id="KW-1185">Reference proteome</keyword>
<evidence type="ECO:0000256" key="1">
    <source>
        <dbReference type="ARBA" id="ARBA00004459"/>
    </source>
</evidence>
<evidence type="ECO:0000313" key="9">
    <source>
        <dbReference type="Proteomes" id="UP001381174"/>
    </source>
</evidence>
<comment type="subcellular location">
    <subcellularLocation>
        <location evidence="1">Cell outer membrane</location>
        <topology evidence="1">Lipid-anchor</topology>
    </subcellularLocation>
</comment>
<name>A0ABU8J7Q7_9GAMM</name>
<comment type="caution">
    <text evidence="8">The sequence shown here is derived from an EMBL/GenBank/DDBJ whole genome shotgun (WGS) entry which is preliminary data.</text>
</comment>
<evidence type="ECO:0000256" key="6">
    <source>
        <dbReference type="ARBA" id="ARBA00023288"/>
    </source>
</evidence>
<evidence type="ECO:0000256" key="4">
    <source>
        <dbReference type="ARBA" id="ARBA00023139"/>
    </source>
</evidence>
<keyword evidence="5" id="KW-0998">Cell outer membrane</keyword>
<evidence type="ECO:0000256" key="7">
    <source>
        <dbReference type="SAM" id="MobiDB-lite"/>
    </source>
</evidence>
<feature type="region of interest" description="Disordered" evidence="7">
    <location>
        <begin position="31"/>
        <end position="54"/>
    </location>
</feature>
<dbReference type="Pfam" id="PF13627">
    <property type="entry name" value="LptM_cons"/>
    <property type="match status" value="1"/>
</dbReference>
<organism evidence="8 9">
    <name type="scientific">Fulvimonas yonginensis</name>
    <dbReference type="NCBI Taxonomy" id="1495200"/>
    <lineage>
        <taxon>Bacteria</taxon>
        <taxon>Pseudomonadati</taxon>
        <taxon>Pseudomonadota</taxon>
        <taxon>Gammaproteobacteria</taxon>
        <taxon>Lysobacterales</taxon>
        <taxon>Rhodanobacteraceae</taxon>
        <taxon>Fulvimonas</taxon>
    </lineage>
</organism>
<proteinExistence type="predicted"/>
<dbReference type="InterPro" id="IPR032831">
    <property type="entry name" value="LptM_cons"/>
</dbReference>
<keyword evidence="2" id="KW-0732">Signal</keyword>